<evidence type="ECO:0000313" key="3">
    <source>
        <dbReference type="EMBL" id="CAF1056412.1"/>
    </source>
</evidence>
<dbReference type="PROSITE" id="PS00383">
    <property type="entry name" value="TYR_PHOSPHATASE_1"/>
    <property type="match status" value="1"/>
</dbReference>
<evidence type="ECO:0000313" key="2">
    <source>
        <dbReference type="EMBL" id="CAF0816534.1"/>
    </source>
</evidence>
<dbReference type="InterPro" id="IPR029021">
    <property type="entry name" value="Prot-tyrosine_phosphatase-like"/>
</dbReference>
<evidence type="ECO:0000313" key="4">
    <source>
        <dbReference type="Proteomes" id="UP000663828"/>
    </source>
</evidence>
<dbReference type="Proteomes" id="UP000663828">
    <property type="component" value="Unassembled WGS sequence"/>
</dbReference>
<evidence type="ECO:0000256" key="1">
    <source>
        <dbReference type="SAM" id="MobiDB-lite"/>
    </source>
</evidence>
<dbReference type="InterPro" id="IPR039802">
    <property type="entry name" value="MTMR14"/>
</dbReference>
<organism evidence="2 5">
    <name type="scientific">Adineta ricciae</name>
    <name type="common">Rotifer</name>
    <dbReference type="NCBI Taxonomy" id="249248"/>
    <lineage>
        <taxon>Eukaryota</taxon>
        <taxon>Metazoa</taxon>
        <taxon>Spiralia</taxon>
        <taxon>Gnathifera</taxon>
        <taxon>Rotifera</taxon>
        <taxon>Eurotatoria</taxon>
        <taxon>Bdelloidea</taxon>
        <taxon>Adinetida</taxon>
        <taxon>Adinetidae</taxon>
        <taxon>Adineta</taxon>
    </lineage>
</organism>
<dbReference type="OrthoDB" id="2408718at2759"/>
<dbReference type="PANTHER" id="PTHR13524:SF2">
    <property type="entry name" value="MYOTUBULARIN-RELATED PROTEIN 14"/>
    <property type="match status" value="1"/>
</dbReference>
<dbReference type="InterPro" id="IPR016130">
    <property type="entry name" value="Tyr_Pase_AS"/>
</dbReference>
<gene>
    <name evidence="2" type="ORF">EDS130_LOCUS5627</name>
    <name evidence="3" type="ORF">XAT740_LOCUS16047</name>
</gene>
<dbReference type="EMBL" id="CAJNOR010001012">
    <property type="protein sequence ID" value="CAF1056412.1"/>
    <property type="molecule type" value="Genomic_DNA"/>
</dbReference>
<evidence type="ECO:0000313" key="5">
    <source>
        <dbReference type="Proteomes" id="UP000663852"/>
    </source>
</evidence>
<dbReference type="GO" id="GO:0004438">
    <property type="term" value="F:phosphatidylinositol-3-phosphate phosphatase activity"/>
    <property type="evidence" value="ECO:0007669"/>
    <property type="project" value="InterPro"/>
</dbReference>
<proteinExistence type="predicted"/>
<feature type="compositionally biased region" description="Low complexity" evidence="1">
    <location>
        <begin position="475"/>
        <end position="491"/>
    </location>
</feature>
<feature type="region of interest" description="Disordered" evidence="1">
    <location>
        <begin position="471"/>
        <end position="492"/>
    </location>
</feature>
<dbReference type="Proteomes" id="UP000663852">
    <property type="component" value="Unassembled WGS sequence"/>
</dbReference>
<dbReference type="PANTHER" id="PTHR13524">
    <property type="entry name" value="MYOTUBULARIN-RELATED"/>
    <property type="match status" value="1"/>
</dbReference>
<comment type="caution">
    <text evidence="2">The sequence shown here is derived from an EMBL/GenBank/DDBJ whole genome shotgun (WGS) entry which is preliminary data.</text>
</comment>
<keyword evidence="4" id="KW-1185">Reference proteome</keyword>
<dbReference type="Gene3D" id="3.90.190.10">
    <property type="entry name" value="Protein tyrosine phosphatase superfamily"/>
    <property type="match status" value="1"/>
</dbReference>
<dbReference type="AlphaFoldDB" id="A0A813TS26"/>
<accession>A0A813TS26</accession>
<dbReference type="SUPFAM" id="SSF52799">
    <property type="entry name" value="(Phosphotyrosine protein) phosphatases II"/>
    <property type="match status" value="1"/>
</dbReference>
<reference evidence="2" key="1">
    <citation type="submission" date="2021-02" db="EMBL/GenBank/DDBJ databases">
        <authorList>
            <person name="Nowell W R."/>
        </authorList>
    </citation>
    <scope>NUCLEOTIDE SEQUENCE</scope>
</reference>
<name>A0A813TS26_ADIRI</name>
<dbReference type="CDD" id="cd14494">
    <property type="entry name" value="PTP_DSP_cys"/>
    <property type="match status" value="1"/>
</dbReference>
<dbReference type="EMBL" id="CAJNOJ010000015">
    <property type="protein sequence ID" value="CAF0816534.1"/>
    <property type="molecule type" value="Genomic_DNA"/>
</dbReference>
<sequence>MQQQATASARPTTIDIDAIIAVLRSGTQTQYNARELHSTNATIELNVTSLFGQDFDFQSIANTNGELSLYYPRRILVPTIDKWSNVTTPKLQPSVDLRDYFVRSRIARCRSRFVVPVILVDGKYICRSSTVASWGEVYSRSGVDRLLDTGTRTTNQTIVDIPMSASGIANDLDGPPVIAIEGAAAAASNLEVPQQQNIFDKLRGADIDLLKILDVGSIVNLMVEKRKTMFGVNVTSSENSDKENRYRDFQLLILPYPGCEHFRDFSIQRYNGELMFYDWSLPLNDSSFHVPDHVSSLVSTDWSFWKSWNSIDLTKNYFQLILRYLETNDHGLLVHCISGWDRTPLFISLLRLSLWADGWIHQSLTVEEILYLTLAYDWYLFGHCLPERLLRGEEILYFSFMILPCLTSNEFVYKRSQNPSKSQSNITTSQSESIYSISALTRVKEPNSSSPVDINDDATINFNRNVDEISFGQRSDTNPIDTNNTTDSTSKTAREEKLLAVSRLFQLCYRTVIPNRPPPVSSNINLLPQGLSAFNPRPIGREIARSINNFIGQWRTQPRSS</sequence>
<protein>
    <recommendedName>
        <fullName evidence="6">Myotubularin phosphatase domain-containing protein</fullName>
    </recommendedName>
</protein>
<evidence type="ECO:0008006" key="6">
    <source>
        <dbReference type="Google" id="ProtNLM"/>
    </source>
</evidence>